<reference evidence="2" key="1">
    <citation type="journal article" date="2021" name="Sci. Rep.">
        <title>Diploid genomic architecture of Nitzschia inconspicua, an elite biomass production diatom.</title>
        <authorList>
            <person name="Oliver A."/>
            <person name="Podell S."/>
            <person name="Pinowska A."/>
            <person name="Traller J.C."/>
            <person name="Smith S.R."/>
            <person name="McClure R."/>
            <person name="Beliaev A."/>
            <person name="Bohutskyi P."/>
            <person name="Hill E.A."/>
            <person name="Rabines A."/>
            <person name="Zheng H."/>
            <person name="Allen L.Z."/>
            <person name="Kuo A."/>
            <person name="Grigoriev I.V."/>
            <person name="Allen A.E."/>
            <person name="Hazlebeck D."/>
            <person name="Allen E.E."/>
        </authorList>
    </citation>
    <scope>NUCLEOTIDE SEQUENCE</scope>
    <source>
        <strain evidence="2">Hildebrandi</strain>
    </source>
</reference>
<dbReference type="OrthoDB" id="46597at2759"/>
<dbReference type="EMBL" id="JAGRRH010000014">
    <property type="protein sequence ID" value="KAG7358740.1"/>
    <property type="molecule type" value="Genomic_DNA"/>
</dbReference>
<proteinExistence type="predicted"/>
<feature type="compositionally biased region" description="Polar residues" evidence="1">
    <location>
        <begin position="294"/>
        <end position="323"/>
    </location>
</feature>
<evidence type="ECO:0000313" key="3">
    <source>
        <dbReference type="Proteomes" id="UP000693970"/>
    </source>
</evidence>
<dbReference type="Proteomes" id="UP000693970">
    <property type="component" value="Unassembled WGS sequence"/>
</dbReference>
<reference evidence="2" key="2">
    <citation type="submission" date="2021-04" db="EMBL/GenBank/DDBJ databases">
        <authorList>
            <person name="Podell S."/>
        </authorList>
    </citation>
    <scope>NUCLEOTIDE SEQUENCE</scope>
    <source>
        <strain evidence="2">Hildebrandi</strain>
    </source>
</reference>
<feature type="region of interest" description="Disordered" evidence="1">
    <location>
        <begin position="57"/>
        <end position="142"/>
    </location>
</feature>
<gene>
    <name evidence="2" type="ORF">IV203_015329</name>
</gene>
<feature type="compositionally biased region" description="Polar residues" evidence="1">
    <location>
        <begin position="342"/>
        <end position="356"/>
    </location>
</feature>
<feature type="compositionally biased region" description="Polar residues" evidence="1">
    <location>
        <begin position="694"/>
        <end position="704"/>
    </location>
</feature>
<feature type="compositionally biased region" description="Polar residues" evidence="1">
    <location>
        <begin position="98"/>
        <end position="108"/>
    </location>
</feature>
<accession>A0A9K3LBI4</accession>
<feature type="region of interest" description="Disordered" evidence="1">
    <location>
        <begin position="628"/>
        <end position="704"/>
    </location>
</feature>
<dbReference type="AlphaFoldDB" id="A0A9K3LBI4"/>
<feature type="compositionally biased region" description="Basic and acidic residues" evidence="1">
    <location>
        <begin position="71"/>
        <end position="86"/>
    </location>
</feature>
<comment type="caution">
    <text evidence="2">The sequence shown here is derived from an EMBL/GenBank/DDBJ whole genome shotgun (WGS) entry which is preliminary data.</text>
</comment>
<evidence type="ECO:0000313" key="2">
    <source>
        <dbReference type="EMBL" id="KAG7358740.1"/>
    </source>
</evidence>
<keyword evidence="3" id="KW-1185">Reference proteome</keyword>
<name>A0A9K3LBI4_9STRA</name>
<feature type="region of interest" description="Disordered" evidence="1">
    <location>
        <begin position="237"/>
        <end position="277"/>
    </location>
</feature>
<feature type="compositionally biased region" description="Polar residues" evidence="1">
    <location>
        <begin position="115"/>
        <end position="142"/>
    </location>
</feature>
<protein>
    <submittedName>
        <fullName evidence="2">Uncharacterized protein</fullName>
    </submittedName>
</protein>
<organism evidence="2 3">
    <name type="scientific">Nitzschia inconspicua</name>
    <dbReference type="NCBI Taxonomy" id="303405"/>
    <lineage>
        <taxon>Eukaryota</taxon>
        <taxon>Sar</taxon>
        <taxon>Stramenopiles</taxon>
        <taxon>Ochrophyta</taxon>
        <taxon>Bacillariophyta</taxon>
        <taxon>Bacillariophyceae</taxon>
        <taxon>Bacillariophycidae</taxon>
        <taxon>Bacillariales</taxon>
        <taxon>Bacillariaceae</taxon>
        <taxon>Nitzschia</taxon>
    </lineage>
</organism>
<sequence length="704" mass="77835">MPLGMLAKDSMVNLAELVSDKGDGESIPSTLLPGNIPPGNDLMVQVLRNGDSGEVKTLEGGDVEGPVGDESVIKDDGESDHLKESSKMVGPLSEEKPSQQLEEQSGSIHSDDLKTQLSQSNTTAPKGTKYDSVSNTSNGSVESEISDDAKMAAAKAAGHYTGFSADYHDFENYAYHSSYGNYGNVAAGGNMVATHFDAPYREEVPWWCCFFPWITGEKMIEDDSSSMLDQEFAHNEFSVGEETSPKINGNIQRGSSGSSSKEDDEVSTSSDVFGEKLSDKDRQAVIARLRLAQPDTTDVATPSQPTTHALDTPQNGSNGQQPKMKSILKRSSTTVTSSNNNLDKLSQSSRRQTPEQASKRRSLFPTYETKAPSEKKDLHPQFAPMARVVTIKSLKDMSEHEKAEIWWQKPDYEEFRRTGRMITKAMLEGGSEIWLATNQSWQMPNQGKAQTLQHAYSLADHHAAFQKGDLKAKRDYEDTRDKWWHKFGHSRRGLEHIASIDEGRQRQANVKTSIKAVLEEQRRQKAFHREDPEKLRMVSIQNTTWAKDLALASGASDADAVQKNFDDESRRTREFYLLKFSRTNQSINVPQSSKKVMPAFMKPMMTMQIPPNRLDANTMSQVRYRQARQQPEKTLQKRVVSDLPDLSSVPIRDDDDSHSNSTMAKKAAGFASGEEVGNMSAILTGMGGMGPPMSKTSTATVGGP</sequence>
<feature type="region of interest" description="Disordered" evidence="1">
    <location>
        <begin position="290"/>
        <end position="381"/>
    </location>
</feature>
<evidence type="ECO:0000256" key="1">
    <source>
        <dbReference type="SAM" id="MobiDB-lite"/>
    </source>
</evidence>
<feature type="compositionally biased region" description="Low complexity" evidence="1">
    <location>
        <begin position="331"/>
        <end position="341"/>
    </location>
</feature>